<dbReference type="HOGENOM" id="CLU_332854_0_0_11"/>
<gene>
    <name evidence="3" type="ORF">SSDG_01354</name>
</gene>
<evidence type="ECO:0000256" key="1">
    <source>
        <dbReference type="SAM" id="MobiDB-lite"/>
    </source>
</evidence>
<dbReference type="Proteomes" id="UP000002805">
    <property type="component" value="Chromosome"/>
</dbReference>
<keyword evidence="2" id="KW-0812">Transmembrane</keyword>
<evidence type="ECO:0000256" key="2">
    <source>
        <dbReference type="SAM" id="Phobius"/>
    </source>
</evidence>
<organism evidence="3 4">
    <name type="scientific">Streptomyces pristinaespiralis (strain ATCC 25486 / DSM 40338 / CBS 914.69 / JCM 4507 / KCC S-0507 / NBRC 13074 / NRRL 2958 / 5647)</name>
    <dbReference type="NCBI Taxonomy" id="457429"/>
    <lineage>
        <taxon>Bacteria</taxon>
        <taxon>Bacillati</taxon>
        <taxon>Actinomycetota</taxon>
        <taxon>Actinomycetes</taxon>
        <taxon>Kitasatosporales</taxon>
        <taxon>Streptomycetaceae</taxon>
        <taxon>Streptomyces</taxon>
    </lineage>
</organism>
<sequence>MTVYSPDPRTCACGRHVQKLFSVMPATVTARRSATRHGDTRSEPPCIGGELPHRLARPASTTTGATDPAHPILGPPGVLKVTEFIRPPRRHVWTRGILALACAAVMAMTGLPSLDSAEAAKPPALKPGKRCDELFGLKGTPTKSLPQRDGTRAKELWDQYEYVNPGMEFDGLNPTQDELDAAGKDYKQYPHSDPRRIYARFNAQKRWTNFDDYLISQYIPNQGNDPRGEAFEKKVVKEMGLTGPDWICQKEVYFTEPDPNDPNKTVRHKRVLDAYNKKTREIVEMKSNGKPDGSQTRADKAWARHRGWNSYKYTFVFGEQQKSEARTFMKDMKDAAGKDAQGRDRVRAYNFHSDHKPQAPKGTENGPYRRSDPFLSNGAGKNTGSRGGGNNVINQSPPTPKDLKERLDRLRAADPQGRMQRGFGGVDFSTLDLRYIGKPVKGEGLNYAFSAKRVEDEYAAGWGGKEKAQLISDAFFTWLALTPDKFWVNLNPDEPERVMDAEFGKTDAGRILLEADLQMKHDFFKTMDPKTDLGKRFWASLPKVNGRPCFAGIRNWIEPQTATVREQDGGIHILDAPLQLKSTPQDFTTDPGGEQICNPSKAERDEAQRVIDRMIVPEVEKTINTAPQYADLRRVYTARVAAEFIRQQDAKAPTDYHSLINSNNVAKWPLRAPNQNWDKNELFQKYRQIFLNGEFEYDVETAEGVLVYIVGGVDFSKQPKRNMDTVRFRAEHPYKPRTAQFAVGQMTDDADQDGYVMLGGNTAGKTSSDDDATPTPTPTDDPGDKPTDKPTDTPSTPVPSTSPGGNDDNPTPPAKDPDGDLADTGSDTPIGLITAIAAAVAAAGGALMWWVRRRKAEQA</sequence>
<proteinExistence type="predicted"/>
<evidence type="ECO:0008006" key="5">
    <source>
        <dbReference type="Google" id="ProtNLM"/>
    </source>
</evidence>
<dbReference type="eggNOG" id="ENOG5033PF3">
    <property type="taxonomic scope" value="Bacteria"/>
</dbReference>
<keyword evidence="4" id="KW-1185">Reference proteome</keyword>
<reference evidence="4" key="1">
    <citation type="submission" date="2008-02" db="EMBL/GenBank/DDBJ databases">
        <authorList>
            <consortium name="The Broad Institute Genome Sequencing Platform"/>
            <person name="Fischbach M."/>
            <person name="Ward D."/>
            <person name="Young S."/>
            <person name="Jaffe D."/>
            <person name="Gnerre S."/>
            <person name="Berlin A."/>
            <person name="Heiman D."/>
            <person name="Hepburn T."/>
            <person name="Sykes S."/>
            <person name="Alvarado L."/>
            <person name="Kodira C.D."/>
            <person name="Straight P."/>
            <person name="Clardy J."/>
            <person name="Hung D."/>
            <person name="Kolter R."/>
            <person name="Mekalanos J."/>
            <person name="Walker S."/>
            <person name="Walsh C.T."/>
            <person name="Lander E."/>
            <person name="Galagan J."/>
            <person name="Nusbaum C."/>
            <person name="Birren B."/>
        </authorList>
    </citation>
    <scope>NUCLEOTIDE SEQUENCE [LARGE SCALE GENOMIC DNA]</scope>
    <source>
        <strain evidence="4">ATCC 25486 / DSM 40338 / CBS 914.69 / JCM 4507 / NBRC 13074 / NRRL 2958 / 5647</strain>
    </source>
</reference>
<evidence type="ECO:0000313" key="3">
    <source>
        <dbReference type="EMBL" id="EDY63034.1"/>
    </source>
</evidence>
<feature type="compositionally biased region" description="Basic and acidic residues" evidence="1">
    <location>
        <begin position="782"/>
        <end position="791"/>
    </location>
</feature>
<feature type="transmembrane region" description="Helical" evidence="2">
    <location>
        <begin position="830"/>
        <end position="851"/>
    </location>
</feature>
<feature type="region of interest" description="Disordered" evidence="1">
    <location>
        <begin position="752"/>
        <end position="828"/>
    </location>
</feature>
<keyword evidence="2" id="KW-1133">Transmembrane helix</keyword>
<keyword evidence="2" id="KW-0472">Membrane</keyword>
<feature type="region of interest" description="Disordered" evidence="1">
    <location>
        <begin position="31"/>
        <end position="74"/>
    </location>
</feature>
<protein>
    <recommendedName>
        <fullName evidence="5">LPXTG cell wall anchor domain-containing protein</fullName>
    </recommendedName>
</protein>
<dbReference type="AlphaFoldDB" id="B5H844"/>
<feature type="region of interest" description="Disordered" evidence="1">
    <location>
        <begin position="349"/>
        <end position="402"/>
    </location>
</feature>
<name>B5H844_STRE2</name>
<evidence type="ECO:0000313" key="4">
    <source>
        <dbReference type="Proteomes" id="UP000002805"/>
    </source>
</evidence>
<accession>B5H844</accession>
<feature type="compositionally biased region" description="Low complexity" evidence="1">
    <location>
        <begin position="792"/>
        <end position="803"/>
    </location>
</feature>
<dbReference type="EMBL" id="CM000950">
    <property type="protein sequence ID" value="EDY63034.1"/>
    <property type="molecule type" value="Genomic_DNA"/>
</dbReference>
<reference evidence="4" key="2">
    <citation type="submission" date="2009-10" db="EMBL/GenBank/DDBJ databases">
        <title>The genome sequence of Streptomyces pristinaespiralis strain ATCC 25486.</title>
        <authorList>
            <consortium name="The Broad Institute Genome Sequencing Platform"/>
            <consortium name="Broad Institute Microbial Sequencing Center"/>
            <person name="Fischbach M."/>
            <person name="Godfrey P."/>
            <person name="Ward D."/>
            <person name="Young S."/>
            <person name="Zeng Q."/>
            <person name="Koehrsen M."/>
            <person name="Alvarado L."/>
            <person name="Berlin A.M."/>
            <person name="Bochicchio J."/>
            <person name="Borenstein D."/>
            <person name="Chapman S.B."/>
            <person name="Chen Z."/>
            <person name="Engels R."/>
            <person name="Freedman E."/>
            <person name="Gellesch M."/>
            <person name="Goldberg J."/>
            <person name="Griggs A."/>
            <person name="Gujja S."/>
            <person name="Heilman E.R."/>
            <person name="Heiman D.I."/>
            <person name="Hepburn T.A."/>
            <person name="Howarth C."/>
            <person name="Jen D."/>
            <person name="Larson L."/>
            <person name="Lewis B."/>
            <person name="Mehta T."/>
            <person name="Park D."/>
            <person name="Pearson M."/>
            <person name="Richards J."/>
            <person name="Roberts A."/>
            <person name="Saif S."/>
            <person name="Shea T.D."/>
            <person name="Shenoy N."/>
            <person name="Sisk P."/>
            <person name="Stolte C."/>
            <person name="Sykes S.N."/>
            <person name="Thomson T."/>
            <person name="Walk T."/>
            <person name="White J."/>
            <person name="Yandava C."/>
            <person name="Straight P."/>
            <person name="Clardy J."/>
            <person name="Hung D."/>
            <person name="Kolter R."/>
            <person name="Mekalanos J."/>
            <person name="Walker S."/>
            <person name="Walsh C.T."/>
            <person name="Wieland-Brown L.C."/>
            <person name="Haas B."/>
            <person name="Nusbaum C."/>
            <person name="Birren B."/>
        </authorList>
    </citation>
    <scope>NUCLEOTIDE SEQUENCE [LARGE SCALE GENOMIC DNA]</scope>
    <source>
        <strain evidence="4">ATCC 25486 / DSM 40338 / CBS 914.69 / JCM 4507 / NBRC 13074 / NRRL 2958 / 5647</strain>
    </source>
</reference>